<gene>
    <name evidence="1" type="ORF">NUM_22290</name>
</gene>
<dbReference type="SUPFAM" id="SSF52540">
    <property type="entry name" value="P-loop containing nucleoside triphosphate hydrolases"/>
    <property type="match status" value="1"/>
</dbReference>
<protein>
    <submittedName>
        <fullName evidence="1">ATP-binding protein</fullName>
    </submittedName>
</protein>
<dbReference type="PANTHER" id="PTHR37807">
    <property type="entry name" value="OS07G0160300 PROTEIN"/>
    <property type="match status" value="1"/>
</dbReference>
<dbReference type="GO" id="GO:0005524">
    <property type="term" value="F:ATP binding"/>
    <property type="evidence" value="ECO:0007669"/>
    <property type="project" value="UniProtKB-KW"/>
</dbReference>
<keyword evidence="1" id="KW-0547">Nucleotide-binding</keyword>
<dbReference type="RefSeq" id="WP_207124741.1">
    <property type="nucleotide sequence ID" value="NZ_BOPO01000034.1"/>
</dbReference>
<keyword evidence="1" id="KW-0067">ATP-binding</keyword>
<dbReference type="EMBL" id="BOPO01000034">
    <property type="protein sequence ID" value="GIL26975.1"/>
    <property type="molecule type" value="Genomic_DNA"/>
</dbReference>
<keyword evidence="2" id="KW-1185">Reference proteome</keyword>
<reference evidence="2" key="1">
    <citation type="journal article" date="2021" name="Int. J. Syst. Evol. Microbiol.">
        <title>Actinocatenispora comari sp. nov., an endophytic actinomycete isolated from aerial parts of Comarum salesowianum.</title>
        <authorList>
            <person name="Oyunbileg N."/>
            <person name="Iizaka Y."/>
            <person name="Hamada M."/>
            <person name="Davaapurev B.O."/>
            <person name="Fukumoto A."/>
            <person name="Tsetseg B."/>
            <person name="Kato F."/>
            <person name="Tamura T."/>
            <person name="Batkhuu J."/>
            <person name="Anzai Y."/>
        </authorList>
    </citation>
    <scope>NUCLEOTIDE SEQUENCE [LARGE SCALE GENOMIC DNA]</scope>
    <source>
        <strain evidence="2">NUM-2625</strain>
    </source>
</reference>
<organism evidence="1 2">
    <name type="scientific">Actinocatenispora comari</name>
    <dbReference type="NCBI Taxonomy" id="2807577"/>
    <lineage>
        <taxon>Bacteria</taxon>
        <taxon>Bacillati</taxon>
        <taxon>Actinomycetota</taxon>
        <taxon>Actinomycetes</taxon>
        <taxon>Micromonosporales</taxon>
        <taxon>Micromonosporaceae</taxon>
        <taxon>Actinocatenispora</taxon>
    </lineage>
</organism>
<dbReference type="PANTHER" id="PTHR37807:SF3">
    <property type="entry name" value="OS07G0160300 PROTEIN"/>
    <property type="match status" value="1"/>
</dbReference>
<dbReference type="Pfam" id="PF13671">
    <property type="entry name" value="AAA_33"/>
    <property type="match status" value="1"/>
</dbReference>
<comment type="caution">
    <text evidence="1">The sequence shown here is derived from an EMBL/GenBank/DDBJ whole genome shotgun (WGS) entry which is preliminary data.</text>
</comment>
<name>A0A8J4AC36_9ACTN</name>
<evidence type="ECO:0000313" key="1">
    <source>
        <dbReference type="EMBL" id="GIL26975.1"/>
    </source>
</evidence>
<dbReference type="Proteomes" id="UP000614996">
    <property type="component" value="Unassembled WGS sequence"/>
</dbReference>
<sequence>MTNTVALIQFAGRPGSGKTRLSRDLAGHLGASVLDLDVVKSALLDAGTAWDDAGRTAYQVMFALAEDLLRGGRPVIVDSPSRWEIIPERGQQIAAVVGVPYLMIECRCADKAELGRRLASRPRHRSQMRSLDEPAAEATANWVAEAQGRAVDTTIGPAAGWFVVDTTQPPEECLAQVLAYLPGALAARRIG</sequence>
<dbReference type="AlphaFoldDB" id="A0A8J4AC36"/>
<proteinExistence type="predicted"/>
<evidence type="ECO:0000313" key="2">
    <source>
        <dbReference type="Proteomes" id="UP000614996"/>
    </source>
</evidence>
<accession>A0A8J4AC36</accession>
<dbReference type="InterPro" id="IPR027417">
    <property type="entry name" value="P-loop_NTPase"/>
</dbReference>
<dbReference type="Gene3D" id="3.40.50.300">
    <property type="entry name" value="P-loop containing nucleotide triphosphate hydrolases"/>
    <property type="match status" value="1"/>
</dbReference>